<feature type="region of interest" description="Disordered" evidence="1">
    <location>
        <begin position="530"/>
        <end position="553"/>
    </location>
</feature>
<feature type="compositionally biased region" description="Acidic residues" evidence="1">
    <location>
        <begin position="532"/>
        <end position="543"/>
    </location>
</feature>
<evidence type="ECO:0000313" key="3">
    <source>
        <dbReference type="Proteomes" id="UP000434957"/>
    </source>
</evidence>
<organism evidence="2 3">
    <name type="scientific">Phytophthora rubi</name>
    <dbReference type="NCBI Taxonomy" id="129364"/>
    <lineage>
        <taxon>Eukaryota</taxon>
        <taxon>Sar</taxon>
        <taxon>Stramenopiles</taxon>
        <taxon>Oomycota</taxon>
        <taxon>Peronosporomycetes</taxon>
        <taxon>Peronosporales</taxon>
        <taxon>Peronosporaceae</taxon>
        <taxon>Phytophthora</taxon>
    </lineage>
</organism>
<feature type="region of interest" description="Disordered" evidence="1">
    <location>
        <begin position="417"/>
        <end position="511"/>
    </location>
</feature>
<evidence type="ECO:0000256" key="1">
    <source>
        <dbReference type="SAM" id="MobiDB-lite"/>
    </source>
</evidence>
<dbReference type="AlphaFoldDB" id="A0A6A4BSX5"/>
<accession>A0A6A4BSX5</accession>
<feature type="region of interest" description="Disordered" evidence="1">
    <location>
        <begin position="1"/>
        <end position="55"/>
    </location>
</feature>
<comment type="caution">
    <text evidence="2">The sequence shown here is derived from an EMBL/GenBank/DDBJ whole genome shotgun (WGS) entry which is preliminary data.</text>
</comment>
<reference evidence="2 3" key="1">
    <citation type="submission" date="2018-08" db="EMBL/GenBank/DDBJ databases">
        <title>Genomic investigation of the strawberry pathogen Phytophthora fragariae indicates pathogenicity is determined by transcriptional variation in three key races.</title>
        <authorList>
            <person name="Adams T.M."/>
            <person name="Armitage A.D."/>
            <person name="Sobczyk M.K."/>
            <person name="Bates H.J."/>
            <person name="Dunwell J.M."/>
            <person name="Nellist C.F."/>
            <person name="Harrison R.J."/>
        </authorList>
    </citation>
    <scope>NUCLEOTIDE SEQUENCE [LARGE SCALE GENOMIC DNA]</scope>
    <source>
        <strain evidence="2 3">SCRP333</strain>
    </source>
</reference>
<keyword evidence="3" id="KW-1185">Reference proteome</keyword>
<evidence type="ECO:0000313" key="2">
    <source>
        <dbReference type="EMBL" id="KAE9277839.1"/>
    </source>
</evidence>
<dbReference type="EMBL" id="QXFT01004462">
    <property type="protein sequence ID" value="KAE9277839.1"/>
    <property type="molecule type" value="Genomic_DNA"/>
</dbReference>
<gene>
    <name evidence="2" type="ORF">PR003_g28680</name>
</gene>
<feature type="compositionally biased region" description="Low complexity" evidence="1">
    <location>
        <begin position="417"/>
        <end position="441"/>
    </location>
</feature>
<proteinExistence type="predicted"/>
<protein>
    <submittedName>
        <fullName evidence="2">Uncharacterized protein</fullName>
    </submittedName>
</protein>
<sequence length="553" mass="59412">MAGANGPPPEGRPPRPPVPPGDGEPPSAELGRVSAQGERDQDLPPPPAWSTSGVSTLRSRLAESSGDVAPKESLERLHANSTAVYPLHADTALRNMTEDETEAMEAYLSRTLELPAPPTFLSCTATAFKRAAMVAFHREHVEATLIADVPANARLGRHIARQSILRELVSGNASDEAGRNRMQQFIKEAQRITFDGEHTLSVIFMYHRAAAAWDAEEFRLRGQRLRLQSIGAQLPGVSSPALLARNYAIRILGTENLHAVQLDQLLEDIARVSVLDVRLPGLPGRSHPDNDYWTVIFDARSCPLELSGVSAIGVGDENLTLHHFQRHQQPPCWRCLNPHHMQSRCKVTEARLAGVKATRQRKYTGSLRLPTPPLLPDCRDLCTLDRLLSGLSAPKSSLDDPRPDGGVLRAVSVDPVPVSTSAASSGSHLSTATTATTDASGMTMVRRRRSRAGGKVATGRQPASANPAADPTTPAQSSSHPRTGGAELARREGAGATEGARTTTEHGAQPLLAAARKYRDTLAAYRALAADSDTDSDAEDVNETNEPQLPHTA</sequence>
<feature type="compositionally biased region" description="Pro residues" evidence="1">
    <location>
        <begin position="1"/>
        <end position="23"/>
    </location>
</feature>
<dbReference type="Proteomes" id="UP000434957">
    <property type="component" value="Unassembled WGS sequence"/>
</dbReference>
<name>A0A6A4BSX5_9STRA</name>